<evidence type="ECO:0000313" key="4">
    <source>
        <dbReference type="Proteomes" id="UP000305109"/>
    </source>
</evidence>
<evidence type="ECO:0000256" key="1">
    <source>
        <dbReference type="ARBA" id="ARBA00008710"/>
    </source>
</evidence>
<organism evidence="3 4">
    <name type="scientific">Rhodococcus oryzae</name>
    <dbReference type="NCBI Taxonomy" id="2571143"/>
    <lineage>
        <taxon>Bacteria</taxon>
        <taxon>Bacillati</taxon>
        <taxon>Actinomycetota</taxon>
        <taxon>Actinomycetes</taxon>
        <taxon>Mycobacteriales</taxon>
        <taxon>Nocardiaceae</taxon>
        <taxon>Rhodococcus</taxon>
    </lineage>
</organism>
<evidence type="ECO:0000256" key="2">
    <source>
        <dbReference type="ARBA" id="ARBA00049106"/>
    </source>
</evidence>
<dbReference type="Pfam" id="PF04075">
    <property type="entry name" value="F420H2_quin_red"/>
    <property type="match status" value="1"/>
</dbReference>
<reference evidence="3 4" key="1">
    <citation type="submission" date="2019-04" db="EMBL/GenBank/DDBJ databases">
        <title>Rhodococcus oryzae sp. nov., a novel actinomycete isolated from rhizosphere soil of rice (Oryza sativa L.).</title>
        <authorList>
            <person name="Li C."/>
        </authorList>
    </citation>
    <scope>NUCLEOTIDE SEQUENCE [LARGE SCALE GENOMIC DNA]</scope>
    <source>
        <strain evidence="3 4">NEAU-CX67</strain>
    </source>
</reference>
<dbReference type="RefSeq" id="WP_136911138.1">
    <property type="nucleotide sequence ID" value="NZ_SUMD01000009.1"/>
</dbReference>
<accession>A0ABY2RGC9</accession>
<comment type="similarity">
    <text evidence="1">Belongs to the F420H(2)-dependent quinone reductase family.</text>
</comment>
<dbReference type="InterPro" id="IPR012349">
    <property type="entry name" value="Split_barrel_FMN-bd"/>
</dbReference>
<comment type="catalytic activity">
    <reaction evidence="2">
        <text>oxidized coenzyme F420-(gamma-L-Glu)(n) + a quinol + H(+) = reduced coenzyme F420-(gamma-L-Glu)(n) + a quinone</text>
        <dbReference type="Rhea" id="RHEA:39663"/>
        <dbReference type="Rhea" id="RHEA-COMP:12939"/>
        <dbReference type="Rhea" id="RHEA-COMP:14378"/>
        <dbReference type="ChEBI" id="CHEBI:15378"/>
        <dbReference type="ChEBI" id="CHEBI:24646"/>
        <dbReference type="ChEBI" id="CHEBI:132124"/>
        <dbReference type="ChEBI" id="CHEBI:133980"/>
        <dbReference type="ChEBI" id="CHEBI:139511"/>
    </reaction>
</comment>
<sequence>MHATVKAALAFVNRVTAALYRTSDGRLGGKSVGLPVLLLTVPGRKTGIPRTVPVIYLEHGDLYVVVGSAFGSKTDPDWMRNLAAADSVRIRVADQEWDVSARIATGDERDRLWRNVIAPELPSLAKHEARSGRAFPVGVLARP</sequence>
<gene>
    <name evidence="3" type="ORF">FCG67_18375</name>
</gene>
<dbReference type="NCBIfam" id="TIGR00026">
    <property type="entry name" value="hi_GC_TIGR00026"/>
    <property type="match status" value="1"/>
</dbReference>
<evidence type="ECO:0000313" key="3">
    <source>
        <dbReference type="EMBL" id="TJZ75988.1"/>
    </source>
</evidence>
<proteinExistence type="inferred from homology"/>
<dbReference type="PANTHER" id="PTHR39428">
    <property type="entry name" value="F420H(2)-DEPENDENT QUINONE REDUCTASE RV1261C"/>
    <property type="match status" value="1"/>
</dbReference>
<name>A0ABY2RGC9_9NOCA</name>
<dbReference type="Gene3D" id="2.30.110.10">
    <property type="entry name" value="Electron Transport, Fmn-binding Protein, Chain A"/>
    <property type="match status" value="1"/>
</dbReference>
<keyword evidence="4" id="KW-1185">Reference proteome</keyword>
<dbReference type="PANTHER" id="PTHR39428:SF3">
    <property type="entry name" value="DEAZAFLAVIN-DEPENDENT NITROREDUCTASE"/>
    <property type="match status" value="1"/>
</dbReference>
<dbReference type="InterPro" id="IPR004378">
    <property type="entry name" value="F420H2_quin_Rdtase"/>
</dbReference>
<protein>
    <submittedName>
        <fullName evidence="3">Nitroreductase family deazaflavin-dependent oxidoreductase</fullName>
    </submittedName>
</protein>
<comment type="caution">
    <text evidence="3">The sequence shown here is derived from an EMBL/GenBank/DDBJ whole genome shotgun (WGS) entry which is preliminary data.</text>
</comment>
<dbReference type="EMBL" id="SUMD01000009">
    <property type="protein sequence ID" value="TJZ75988.1"/>
    <property type="molecule type" value="Genomic_DNA"/>
</dbReference>
<dbReference type="Proteomes" id="UP000305109">
    <property type="component" value="Unassembled WGS sequence"/>
</dbReference>